<gene>
    <name evidence="1" type="ORF">C1SCF055_LOCUS27900</name>
</gene>
<dbReference type="InterPro" id="IPR052055">
    <property type="entry name" value="Hepadnavirus_pol/RT"/>
</dbReference>
<dbReference type="EMBL" id="CAMXCT020003005">
    <property type="protein sequence ID" value="CAL1155276.1"/>
    <property type="molecule type" value="Genomic_DNA"/>
</dbReference>
<dbReference type="OrthoDB" id="439057at2759"/>
<dbReference type="InterPro" id="IPR043502">
    <property type="entry name" value="DNA/RNA_pol_sf"/>
</dbReference>
<proteinExistence type="predicted"/>
<evidence type="ECO:0000313" key="1">
    <source>
        <dbReference type="EMBL" id="CAI4001901.1"/>
    </source>
</evidence>
<dbReference type="PANTHER" id="PTHR33050">
    <property type="entry name" value="REVERSE TRANSCRIPTASE DOMAIN-CONTAINING PROTEIN"/>
    <property type="match status" value="1"/>
</dbReference>
<name>A0A9P1G6X6_9DINO</name>
<evidence type="ECO:0000313" key="2">
    <source>
        <dbReference type="EMBL" id="CAL4789213.1"/>
    </source>
</evidence>
<evidence type="ECO:0000313" key="3">
    <source>
        <dbReference type="Proteomes" id="UP001152797"/>
    </source>
</evidence>
<dbReference type="EMBL" id="CAMXCT010003005">
    <property type="protein sequence ID" value="CAI4001901.1"/>
    <property type="molecule type" value="Genomic_DNA"/>
</dbReference>
<comment type="caution">
    <text evidence="1">The sequence shown here is derived from an EMBL/GenBank/DDBJ whole genome shotgun (WGS) entry which is preliminary data.</text>
</comment>
<dbReference type="PANTHER" id="PTHR33050:SF7">
    <property type="entry name" value="RIBONUCLEASE H"/>
    <property type="match status" value="1"/>
</dbReference>
<reference evidence="1" key="1">
    <citation type="submission" date="2022-10" db="EMBL/GenBank/DDBJ databases">
        <authorList>
            <person name="Chen Y."/>
            <person name="Dougan E. K."/>
            <person name="Chan C."/>
            <person name="Rhodes N."/>
            <person name="Thang M."/>
        </authorList>
    </citation>
    <scope>NUCLEOTIDE SEQUENCE</scope>
</reference>
<dbReference type="EMBL" id="CAMXCT030003005">
    <property type="protein sequence ID" value="CAL4789213.1"/>
    <property type="molecule type" value="Genomic_DNA"/>
</dbReference>
<protein>
    <submittedName>
        <fullName evidence="1">Uncharacterized protein</fullName>
    </submittedName>
</protein>
<dbReference type="SUPFAM" id="SSF56672">
    <property type="entry name" value="DNA/RNA polymerases"/>
    <property type="match status" value="1"/>
</dbReference>
<organism evidence="1">
    <name type="scientific">Cladocopium goreaui</name>
    <dbReference type="NCBI Taxonomy" id="2562237"/>
    <lineage>
        <taxon>Eukaryota</taxon>
        <taxon>Sar</taxon>
        <taxon>Alveolata</taxon>
        <taxon>Dinophyceae</taxon>
        <taxon>Suessiales</taxon>
        <taxon>Symbiodiniaceae</taxon>
        <taxon>Cladocopium</taxon>
    </lineage>
</organism>
<keyword evidence="3" id="KW-1185">Reference proteome</keyword>
<dbReference type="Proteomes" id="UP001152797">
    <property type="component" value="Unassembled WGS sequence"/>
</dbReference>
<accession>A0A9P1G6X6</accession>
<sequence>MSVTDASFEQSCGHIGTTAKEQWMQLPSALRRDLGSEFCLPDPEFLYNVCLDDLDRHSLVSHYASDAAELEFFTSILKTLQVQSSAAASLCRKRRAAVHPSLQWLAVCKQPRMVETVVPPVDSLEWLCHHSGAHKRARIRVPKNCPNSRADAELSSQLRWQRKLATILIDSCAPALSGATGQTGELRALRLAGNTRSSTLKKHIQMWHRYSKWLHAAYQLQWPTTCDMVLDFLEELAAQPCGKTVPEAFCATLQFMERVAGIALEFRLGKQTAVLRTVEQLSAQLETGAPPSRKARPQPLILILALELWVMNISEEGMCFERDYLVPLPTKNRESCVQFMADYTAMCALSKELYCLLRRPVFQWQQWSLTDEPLLIAPSACRAWTEHSERCWLASVAAVLDIGRERREVLGRWRVASCSDEYIRTAQRVVSQVQRAIVGGVLNDTEWQLQEIGIKDLEIHLRQAGESDSLIYNQLCAFDLSLAGWCGPVRPIAAHAAPDSPKPMENACNVAEVSAVAVGVESDEDDSGSSSDSTDGSLAASPDLKYHLSEVKVPVEVQAALFHKGFVDLQLFAGLDESRLEVRNALAVEIGLKHDECTDARQNVARLLSAWESSRAQLVAEDKMKAESKLGQTPRIVQCSEMAALRKAVEADLGKLQDDEVPAKSLIATKLEQIESGDLRAEDLREVLCVEDTDVDLFSGIIEHGTGNLKIKPGKASIAMPSTPEELRLRHRRIGIAWLMVGSKHKNQSWITPALLEAFRRFSDHIVGRHIAGFPIMAQGVTRHPAWNLVLSYELEVRKRAYKQLRDGKHSSLQEALEDAWNSAELINKHFLVPLTASADFFSTASHGEGPNRLMGPARNQFCQPKKSVPRFPRLRSSVDTDLLDGEEETAWFHQAVGGCGPPLNPCARHVKPIGAQCFAGLQTVLDKHTDGPLVKEAREAVKGILRKHGAQLDLDAIPERQPFHLALLEEFLRLCNDPDASAYFSGKDSFAAGVSLGVNQKMPRTPAAIEAQFVEEAKLGAMVKMEVEEASRIYGENLRVASLGAIRKADDSFRVVHDGAHGIGVNGNIKVRDQIACPSAGDLRQVLQVLEKPTFVLTADIKRAHRLVKIKPEDWGLQACRTDESSSFVWLNTVGTFGVASAAVHWSHLFSGIQRAVCYLTGTLKLFLLTYVDDLLFITQGKAATDAIVVALLFMVVLGVPLSWHKCKGGTQVEWVGYYVDLEQKSVGISEKRADWICNWVETTVAAGVVKLHDFSAVLGRLSFAMAAIEHLRPFLGPLYAWSAALENVVHARLPKAVIYILRFIEHMLKHGWRTRPVGPLQEARRELFRADAKAEGEVICIGGWAVEDGPDTKSCRWFSERLTRSNAPWAFLAGESFRAIASLELFATLVSLVLFKPACYKGSMKISAGTDNLGNTHLIARLMSTKFPLCAILMEVAAVLMDGNHDLQLEWLPRLQNQEADNLTNEIFHGFSEDRRLRFRMEEYEGLVLQAMLNLCMELYEDVRKARDRKVSQTKRVKTGEPLRVRDPWG</sequence>
<reference evidence="2 3" key="2">
    <citation type="submission" date="2024-05" db="EMBL/GenBank/DDBJ databases">
        <authorList>
            <person name="Chen Y."/>
            <person name="Shah S."/>
            <person name="Dougan E. K."/>
            <person name="Thang M."/>
            <person name="Chan C."/>
        </authorList>
    </citation>
    <scope>NUCLEOTIDE SEQUENCE [LARGE SCALE GENOMIC DNA]</scope>
</reference>